<evidence type="ECO:0008006" key="4">
    <source>
        <dbReference type="Google" id="ProtNLM"/>
    </source>
</evidence>
<evidence type="ECO:0000256" key="1">
    <source>
        <dbReference type="SAM" id="Coils"/>
    </source>
</evidence>
<keyword evidence="1" id="KW-0175">Coiled coil</keyword>
<accession>A0A1F7I3H9</accession>
<proteinExistence type="predicted"/>
<reference evidence="2 3" key="1">
    <citation type="journal article" date="2016" name="Nat. Commun.">
        <title>Thousands of microbial genomes shed light on interconnected biogeochemical processes in an aquifer system.</title>
        <authorList>
            <person name="Anantharaman K."/>
            <person name="Brown C.T."/>
            <person name="Hug L.A."/>
            <person name="Sharon I."/>
            <person name="Castelle C.J."/>
            <person name="Probst A.J."/>
            <person name="Thomas B.C."/>
            <person name="Singh A."/>
            <person name="Wilkins M.J."/>
            <person name="Karaoz U."/>
            <person name="Brodie E.L."/>
            <person name="Williams K.H."/>
            <person name="Hubbard S.S."/>
            <person name="Banfield J.F."/>
        </authorList>
    </citation>
    <scope>NUCLEOTIDE SEQUENCE [LARGE SCALE GENOMIC DNA]</scope>
</reference>
<dbReference type="Proteomes" id="UP000176803">
    <property type="component" value="Unassembled WGS sequence"/>
</dbReference>
<comment type="caution">
    <text evidence="2">The sequence shown here is derived from an EMBL/GenBank/DDBJ whole genome shotgun (WGS) entry which is preliminary data.</text>
</comment>
<dbReference type="InterPro" id="IPR019219">
    <property type="entry name" value="DUF2130"/>
</dbReference>
<organism evidence="2 3">
    <name type="scientific">Candidatus Roizmanbacteria bacterium RIFCSPHIGHO2_12_FULL_41_11</name>
    <dbReference type="NCBI Taxonomy" id="1802052"/>
    <lineage>
        <taxon>Bacteria</taxon>
        <taxon>Candidatus Roizmaniibacteriota</taxon>
    </lineage>
</organism>
<evidence type="ECO:0000313" key="3">
    <source>
        <dbReference type="Proteomes" id="UP000176803"/>
    </source>
</evidence>
<dbReference type="EMBL" id="MGAC01000027">
    <property type="protein sequence ID" value="OGK37917.1"/>
    <property type="molecule type" value="Genomic_DNA"/>
</dbReference>
<protein>
    <recommendedName>
        <fullName evidence="4">DUF2130 domain-containing protein</fullName>
    </recommendedName>
</protein>
<gene>
    <name evidence="2" type="ORF">A3F03_01165</name>
</gene>
<evidence type="ECO:0000313" key="2">
    <source>
        <dbReference type="EMBL" id="OGK37917.1"/>
    </source>
</evidence>
<sequence>MENSIICPSCKKPIPLTEALTHQLSEKFKRQSESEKQQLVIFYKKRLQEETVKKTKEVEEAIKKKIEQETALKMRDTQNERDELKSQNKALQEQILETNRLLRQLRTEKEQVKIEMEKQLAASQEKIREAEQKKLADQYRLKMLEKDKQLQDALKVNNELKIKLEQGSQQTQGEVLELELENTLRQEFPYDEVKPVAKGTVGADVIQIVKNASGRVAGQIVWETKRTKAWSADWTKKLKEDQRQMKAELAVIISQVLPKDIEGFGYFEGVWVGTYVMIRGLAYALRRQILEVFAAKSAIVGKNDKMEILYNYLTGVEFRQRIEAIVEAFSTLQEDLEKEKRWFAGKWAKQEKSLRRVIDHTLGMHGDLHGIVGRELGEIQEQRSKSLTDTESLFYDGK</sequence>
<dbReference type="AlphaFoldDB" id="A0A1F7I3H9"/>
<feature type="coiled-coil region" evidence="1">
    <location>
        <begin position="44"/>
        <end position="170"/>
    </location>
</feature>
<name>A0A1F7I3H9_9BACT</name>
<dbReference type="Pfam" id="PF09903">
    <property type="entry name" value="DUF2130"/>
    <property type="match status" value="1"/>
</dbReference>